<organism evidence="2 3">
    <name type="scientific">Anoxynatronum buryatiense</name>
    <dbReference type="NCBI Taxonomy" id="489973"/>
    <lineage>
        <taxon>Bacteria</taxon>
        <taxon>Bacillati</taxon>
        <taxon>Bacillota</taxon>
        <taxon>Clostridia</taxon>
        <taxon>Eubacteriales</taxon>
        <taxon>Clostridiaceae</taxon>
        <taxon>Anoxynatronum</taxon>
    </lineage>
</organism>
<dbReference type="SUPFAM" id="SSF53756">
    <property type="entry name" value="UDP-Glycosyltransferase/glycogen phosphorylase"/>
    <property type="match status" value="1"/>
</dbReference>
<dbReference type="Pfam" id="PF04101">
    <property type="entry name" value="Glyco_tran_28_C"/>
    <property type="match status" value="1"/>
</dbReference>
<name>A0AA46AK35_9CLOT</name>
<evidence type="ECO:0000313" key="2">
    <source>
        <dbReference type="EMBL" id="SMP67485.1"/>
    </source>
</evidence>
<evidence type="ECO:0000313" key="3">
    <source>
        <dbReference type="Proteomes" id="UP001158066"/>
    </source>
</evidence>
<dbReference type="Proteomes" id="UP001158066">
    <property type="component" value="Unassembled WGS sequence"/>
</dbReference>
<dbReference type="Gene3D" id="3.40.50.11190">
    <property type="match status" value="1"/>
</dbReference>
<proteinExistence type="predicted"/>
<keyword evidence="3" id="KW-1185">Reference proteome</keyword>
<dbReference type="InterPro" id="IPR007235">
    <property type="entry name" value="Glyco_trans_28_C"/>
</dbReference>
<dbReference type="EMBL" id="FXUF01000015">
    <property type="protein sequence ID" value="SMP67485.1"/>
    <property type="molecule type" value="Genomic_DNA"/>
</dbReference>
<dbReference type="Gene3D" id="3.40.50.2000">
    <property type="entry name" value="Glycogen Phosphorylase B"/>
    <property type="match status" value="1"/>
</dbReference>
<gene>
    <name evidence="2" type="ORF">SAMN06296020_11583</name>
</gene>
<accession>A0AA46AK35</accession>
<sequence>MVSMKQIYLITEGNPILGMGHVTRCGALAEAFREKGCQTFLVAGESPVSMDFPGSLLSYPLAKACQQGGWQQQDTRDALAKVMGLMALQAGDPEEKVMVLDRYDLSPDWVLQLKHTAHQVGYLDDYHHRISEADFLVNHQVGAEEELQPGGFYENLSIPMKLAGGQYALLRNDFRDLPIKELGETVLNVLIMTGGGNQKGWQEKLLQWTWEIYPKLEAMASKPVTLHLLTGAQGPLFHTWEQQTQNLQGIQVYPRMAADQVAAMMKKMDLAISAGGGTVYELAAWGVPTLALVLAENQEPFVNAMEKRGLVRSLGGHKRLDSQYYQKMLLSATEDLLWRQTSSRKMQRLVDGRGPERVAAALLANNNR</sequence>
<dbReference type="AlphaFoldDB" id="A0AA46AK35"/>
<protein>
    <submittedName>
        <fullName evidence="2">Spore coat polysaccharide biosynthesis protein SpsG, predicted glycosyltransferase</fullName>
    </submittedName>
</protein>
<reference evidence="2" key="1">
    <citation type="submission" date="2017-05" db="EMBL/GenBank/DDBJ databases">
        <authorList>
            <person name="Varghese N."/>
            <person name="Submissions S."/>
        </authorList>
    </citation>
    <scope>NUCLEOTIDE SEQUENCE</scope>
    <source>
        <strain evidence="2">Su22</strain>
    </source>
</reference>
<comment type="caution">
    <text evidence="2">The sequence shown here is derived from an EMBL/GenBank/DDBJ whole genome shotgun (WGS) entry which is preliminary data.</text>
</comment>
<feature type="domain" description="Glycosyl transferase family 28 C-terminal" evidence="1">
    <location>
        <begin position="221"/>
        <end position="303"/>
    </location>
</feature>
<dbReference type="GO" id="GO:0016758">
    <property type="term" value="F:hexosyltransferase activity"/>
    <property type="evidence" value="ECO:0007669"/>
    <property type="project" value="InterPro"/>
</dbReference>
<evidence type="ECO:0000259" key="1">
    <source>
        <dbReference type="Pfam" id="PF04101"/>
    </source>
</evidence>